<reference evidence="3 4" key="1">
    <citation type="submission" date="2018-06" db="EMBL/GenBank/DDBJ databases">
        <authorList>
            <consortium name="Pathogen Informatics"/>
            <person name="Doyle S."/>
        </authorList>
    </citation>
    <scope>NUCLEOTIDE SEQUENCE [LARGE SCALE GENOMIC DNA]</scope>
    <source>
        <strain evidence="3 4">NCTC11296</strain>
    </source>
</reference>
<evidence type="ECO:0000313" key="4">
    <source>
        <dbReference type="Proteomes" id="UP000254465"/>
    </source>
</evidence>
<dbReference type="Pfam" id="PF10805">
    <property type="entry name" value="DUF2730"/>
    <property type="match status" value="1"/>
</dbReference>
<evidence type="ECO:0000313" key="5">
    <source>
        <dbReference type="Proteomes" id="UP000294229"/>
    </source>
</evidence>
<keyword evidence="1" id="KW-1133">Transmembrane helix</keyword>
<sequence>MTEILEVIQKHWGIILTISGLIASLFWLKLDSRYAKKHALTELSQRVTDIENEMRHLPSAKDVSDLRIALVEMKGEAKELRAETKMLRHLVGLLTEKEVKNG</sequence>
<evidence type="ECO:0000313" key="2">
    <source>
        <dbReference type="EMBL" id="RZN61373.1"/>
    </source>
</evidence>
<dbReference type="RefSeq" id="WP_017806869.1">
    <property type="nucleotide sequence ID" value="NZ_CP104914.1"/>
</dbReference>
<keyword evidence="1" id="KW-0812">Transmembrane</keyword>
<dbReference type="InterPro" id="IPR020269">
    <property type="entry name" value="Phage_Mu_Releasin"/>
</dbReference>
<dbReference type="Proteomes" id="UP000254465">
    <property type="component" value="Unassembled WGS sequence"/>
</dbReference>
<proteinExistence type="predicted"/>
<keyword evidence="1" id="KW-0472">Membrane</keyword>
<dbReference type="Proteomes" id="UP000294229">
    <property type="component" value="Unassembled WGS sequence"/>
</dbReference>
<feature type="transmembrane region" description="Helical" evidence="1">
    <location>
        <begin position="12"/>
        <end position="30"/>
    </location>
</feature>
<protein>
    <submittedName>
        <fullName evidence="2">DUF2730 family protein</fullName>
    </submittedName>
    <submittedName>
        <fullName evidence="3">Mu-like phage gp25</fullName>
    </submittedName>
</protein>
<accession>A0A377I4R2</accession>
<evidence type="ECO:0000256" key="1">
    <source>
        <dbReference type="SAM" id="Phobius"/>
    </source>
</evidence>
<organism evidence="3 4">
    <name type="scientific">Avibacterium paragallinarum</name>
    <name type="common">Haemophilus gallinarum</name>
    <dbReference type="NCBI Taxonomy" id="728"/>
    <lineage>
        <taxon>Bacteria</taxon>
        <taxon>Pseudomonadati</taxon>
        <taxon>Pseudomonadota</taxon>
        <taxon>Gammaproteobacteria</taxon>
        <taxon>Pasteurellales</taxon>
        <taxon>Pasteurellaceae</taxon>
        <taxon>Avibacterium</taxon>
    </lineage>
</organism>
<dbReference type="EMBL" id="UGHK01000001">
    <property type="protein sequence ID" value="STO70267.1"/>
    <property type="molecule type" value="Genomic_DNA"/>
</dbReference>
<dbReference type="AlphaFoldDB" id="A0A377I4R2"/>
<name>A0A377I4R2_AVIPA</name>
<dbReference type="EMBL" id="RQXS01000002">
    <property type="protein sequence ID" value="RZN61373.1"/>
    <property type="molecule type" value="Genomic_DNA"/>
</dbReference>
<gene>
    <name evidence="2" type="ORF">EIG79_01155</name>
    <name evidence="3" type="ORF">NCTC11296_00147</name>
</gene>
<evidence type="ECO:0000313" key="3">
    <source>
        <dbReference type="EMBL" id="STO70267.1"/>
    </source>
</evidence>
<reference evidence="2 5" key="2">
    <citation type="submission" date="2018-11" db="EMBL/GenBank/DDBJ databases">
        <title>Sequencing Av. paragallinarum serogroups.</title>
        <authorList>
            <person name="Hellmuth J.E."/>
            <person name="Boucher C.E."/>
            <person name="Cason E.D."/>
        </authorList>
    </citation>
    <scope>NUCLEOTIDE SEQUENCE [LARGE SCALE GENOMIC DNA]</scope>
    <source>
        <strain evidence="2 5">SA-3</strain>
    </source>
</reference>